<dbReference type="Pfam" id="PF08922">
    <property type="entry name" value="DUF1905"/>
    <property type="match status" value="1"/>
</dbReference>
<dbReference type="Gene3D" id="2.40.30.100">
    <property type="entry name" value="AF2212/PG0164-like"/>
    <property type="match status" value="1"/>
</dbReference>
<organism evidence="1 2">
    <name type="scientific">Ornithinimicrobium cryptoxanthini</name>
    <dbReference type="NCBI Taxonomy" id="2934161"/>
    <lineage>
        <taxon>Bacteria</taxon>
        <taxon>Bacillati</taxon>
        <taxon>Actinomycetota</taxon>
        <taxon>Actinomycetes</taxon>
        <taxon>Micrococcales</taxon>
        <taxon>Ornithinimicrobiaceae</taxon>
        <taxon>Ornithinimicrobium</taxon>
    </lineage>
</organism>
<gene>
    <name evidence="1" type="ORF">NF557_10255</name>
</gene>
<reference evidence="1" key="1">
    <citation type="submission" date="2022-06" db="EMBL/GenBank/DDBJ databases">
        <title>Ornithinimicrobium JY.X270.</title>
        <authorList>
            <person name="Huang Y."/>
        </authorList>
    </citation>
    <scope>NUCLEOTIDE SEQUENCE</scope>
    <source>
        <strain evidence="1">JY.X270</strain>
    </source>
</reference>
<evidence type="ECO:0000313" key="1">
    <source>
        <dbReference type="EMBL" id="USQ75033.1"/>
    </source>
</evidence>
<evidence type="ECO:0000313" key="2">
    <source>
        <dbReference type="Proteomes" id="UP001056535"/>
    </source>
</evidence>
<dbReference type="InterPro" id="IPR037079">
    <property type="entry name" value="AF2212/PG0164-like_sf"/>
</dbReference>
<protein>
    <submittedName>
        <fullName evidence="1">DUF1905 domain-containing protein</fullName>
    </submittedName>
</protein>
<dbReference type="EMBL" id="CP099490">
    <property type="protein sequence ID" value="USQ75033.1"/>
    <property type="molecule type" value="Genomic_DNA"/>
</dbReference>
<dbReference type="InterPro" id="IPR015018">
    <property type="entry name" value="DUF1905"/>
</dbReference>
<proteinExistence type="predicted"/>
<name>A0ABY4YFB1_9MICO</name>
<accession>A0ABY4YFB1</accession>
<sequence length="95" mass="10458">MELEFSGEIWFWRGPAPHHFVTVPDEQAADLSAIAPQVTYGWGMIPVTARIGATTWTTSLFPKDGGYIVPIKAVVQRAEELDIGDTVTIRLTVDT</sequence>
<keyword evidence="2" id="KW-1185">Reference proteome</keyword>
<dbReference type="SUPFAM" id="SSF141694">
    <property type="entry name" value="AF2212/PG0164-like"/>
    <property type="match status" value="1"/>
</dbReference>
<dbReference type="RefSeq" id="WP_252619167.1">
    <property type="nucleotide sequence ID" value="NZ_CP099490.1"/>
</dbReference>
<dbReference type="Proteomes" id="UP001056535">
    <property type="component" value="Chromosome"/>
</dbReference>